<name>A0A7S3BTK1_9EUKA</name>
<accession>A0A7S3BTK1</accession>
<organism evidence="2">
    <name type="scientific">Haptolina ericina</name>
    <dbReference type="NCBI Taxonomy" id="156174"/>
    <lineage>
        <taxon>Eukaryota</taxon>
        <taxon>Haptista</taxon>
        <taxon>Haptophyta</taxon>
        <taxon>Prymnesiophyceae</taxon>
        <taxon>Prymnesiales</taxon>
        <taxon>Prymnesiaceae</taxon>
        <taxon>Haptolina</taxon>
    </lineage>
</organism>
<evidence type="ECO:0000313" key="2">
    <source>
        <dbReference type="EMBL" id="CAE0144944.1"/>
    </source>
</evidence>
<protein>
    <submittedName>
        <fullName evidence="2">Uncharacterized protein</fullName>
    </submittedName>
</protein>
<dbReference type="EMBL" id="HBHX01064281">
    <property type="protein sequence ID" value="CAE0144944.1"/>
    <property type="molecule type" value="Transcribed_RNA"/>
</dbReference>
<sequence length="395" mass="44691">MQFDGKDNYHQVSEWKGKTVPREQDKQQALRVMEARLEAKRRALLDIAEGAEWCAPQFDAAERVYRQIQKEYTTELATLEQWLAAAASGIGRVDWKLETMHGKNVCDPLSNMPMRTLKAAIELQHVLLPGTREKVLYMAKHRPTPETAKLWKEGWWTVGRIFWGYYDHRQFTELNVPKAIGFKDSHECHLFAGLGADADEARLNGPLTVRGNVCACKECTAGNFTACEMQAVIGQVRHVKVARTDRSALRQMDSLQLFASACRKGQLAATRVASDEVCLEGVYYLVLLLCVPFTLEKETCFNTDTFEAGDLVVRISYYKLDRPDVEGGFRSYKLQEGKQLERMIHVSSLIRLLNLHFSQGPGGPAARVPRSAAGKVKLYYLSRETDNSIQSCCYE</sequence>
<evidence type="ECO:0000256" key="1">
    <source>
        <dbReference type="SAM" id="MobiDB-lite"/>
    </source>
</evidence>
<dbReference type="AlphaFoldDB" id="A0A7S3BTK1"/>
<reference evidence="2" key="1">
    <citation type="submission" date="2021-01" db="EMBL/GenBank/DDBJ databases">
        <authorList>
            <person name="Corre E."/>
            <person name="Pelletier E."/>
            <person name="Niang G."/>
            <person name="Scheremetjew M."/>
            <person name="Finn R."/>
            <person name="Kale V."/>
            <person name="Holt S."/>
            <person name="Cochrane G."/>
            <person name="Meng A."/>
            <person name="Brown T."/>
            <person name="Cohen L."/>
        </authorList>
    </citation>
    <scope>NUCLEOTIDE SEQUENCE</scope>
    <source>
        <strain evidence="2">CCMP281</strain>
    </source>
</reference>
<proteinExistence type="predicted"/>
<gene>
    <name evidence="2" type="ORF">HERI1096_LOCUS35591</name>
</gene>
<feature type="region of interest" description="Disordered" evidence="1">
    <location>
        <begin position="1"/>
        <end position="23"/>
    </location>
</feature>